<evidence type="ECO:0000313" key="2">
    <source>
        <dbReference type="EMBL" id="EFN88134.1"/>
    </source>
</evidence>
<keyword evidence="3" id="KW-1185">Reference proteome</keyword>
<sequence length="98" mass="10671">MLVAQDLFLMAPAINRPVCHSDDSADHGEERESALSKHSLLSPALQRSPLMQPHVIMGYKVNGEQTDVSDLQKPYGKTSAREDMPPLNGESGAPALFK</sequence>
<gene>
    <name evidence="2" type="ORF">EAI_03746</name>
</gene>
<proteinExistence type="predicted"/>
<feature type="compositionally biased region" description="Basic and acidic residues" evidence="1">
    <location>
        <begin position="19"/>
        <end position="35"/>
    </location>
</feature>
<evidence type="ECO:0000313" key="3">
    <source>
        <dbReference type="Proteomes" id="UP000008237"/>
    </source>
</evidence>
<name>E2B842_HARSA</name>
<organism evidence="3">
    <name type="scientific">Harpegnathos saltator</name>
    <name type="common">Jerdon's jumping ant</name>
    <dbReference type="NCBI Taxonomy" id="610380"/>
    <lineage>
        <taxon>Eukaryota</taxon>
        <taxon>Metazoa</taxon>
        <taxon>Ecdysozoa</taxon>
        <taxon>Arthropoda</taxon>
        <taxon>Hexapoda</taxon>
        <taxon>Insecta</taxon>
        <taxon>Pterygota</taxon>
        <taxon>Neoptera</taxon>
        <taxon>Endopterygota</taxon>
        <taxon>Hymenoptera</taxon>
        <taxon>Apocrita</taxon>
        <taxon>Aculeata</taxon>
        <taxon>Formicoidea</taxon>
        <taxon>Formicidae</taxon>
        <taxon>Ponerinae</taxon>
        <taxon>Ponerini</taxon>
        <taxon>Harpegnathos</taxon>
    </lineage>
</organism>
<accession>E2B842</accession>
<reference evidence="2 3" key="1">
    <citation type="journal article" date="2010" name="Science">
        <title>Genomic comparison of the ants Camponotus floridanus and Harpegnathos saltator.</title>
        <authorList>
            <person name="Bonasio R."/>
            <person name="Zhang G."/>
            <person name="Ye C."/>
            <person name="Mutti N.S."/>
            <person name="Fang X."/>
            <person name="Qin N."/>
            <person name="Donahue G."/>
            <person name="Yang P."/>
            <person name="Li Q."/>
            <person name="Li C."/>
            <person name="Zhang P."/>
            <person name="Huang Z."/>
            <person name="Berger S.L."/>
            <person name="Reinberg D."/>
            <person name="Wang J."/>
            <person name="Liebig J."/>
        </authorList>
    </citation>
    <scope>NUCLEOTIDE SEQUENCE [LARGE SCALE GENOMIC DNA]</scope>
    <source>
        <strain evidence="2 3">R22 G/1</strain>
    </source>
</reference>
<dbReference type="InParanoid" id="E2B842"/>
<dbReference type="AlphaFoldDB" id="E2B842"/>
<feature type="region of interest" description="Disordered" evidence="1">
    <location>
        <begin position="17"/>
        <end position="47"/>
    </location>
</feature>
<dbReference type="EMBL" id="GL446282">
    <property type="protein sequence ID" value="EFN88134.1"/>
    <property type="molecule type" value="Genomic_DNA"/>
</dbReference>
<feature type="region of interest" description="Disordered" evidence="1">
    <location>
        <begin position="61"/>
        <end position="98"/>
    </location>
</feature>
<evidence type="ECO:0000256" key="1">
    <source>
        <dbReference type="SAM" id="MobiDB-lite"/>
    </source>
</evidence>
<protein>
    <submittedName>
        <fullName evidence="2">Uncharacterized protein</fullName>
    </submittedName>
</protein>
<dbReference type="Proteomes" id="UP000008237">
    <property type="component" value="Unassembled WGS sequence"/>
</dbReference>